<dbReference type="RefSeq" id="WP_115501223.1">
    <property type="nucleotide sequence ID" value="NZ_JACRTI010000076.1"/>
</dbReference>
<dbReference type="InterPro" id="IPR004477">
    <property type="entry name" value="ComEC_N"/>
</dbReference>
<evidence type="ECO:0000256" key="1">
    <source>
        <dbReference type="ARBA" id="ARBA00004651"/>
    </source>
</evidence>
<gene>
    <name evidence="9" type="ORF">DWU89_19090</name>
    <name evidence="8" type="ORF">H8784_18615</name>
</gene>
<name>A0A3D8HA03_9BACT</name>
<sequence>MIKELQIRPFSRPLLVWIAGIILQTAFPLYAYSVLFLLFPLLVLVLSCFGTKERGAFCYETRWLWGAVFVSLLLFLSIQKTACSQVDLSFEHSESALSRLAKEEQLRLLEPFGRLNLTDEEKSVLATITVGYREAMDRDVRQRFSVAGVAHILAVSGFHVAVVCGFLSFFLSFLPRSEPCRWVRYLLTVLLLWLFVAVTGLAASAVRAALMLTLFLIGGVLGRRVERYNILAASAFCMLVYEPLYLFDIGFQLSYLAVLSILYFQPRLQRLMKVRNPLLRAPWQWITVTLAAQIGTAFLCLYYFGQFSTVFLLTNLPMTLLATLLIPMGLAWMLLPAGCPGYEWLQAGVEGLTHGLLRLVDSFSRVPGAVFSFRFDLFTMLAAYGMLLFVLLYGRSKRPAYLFAALALLLIILIVRLIGNLMLCGI</sequence>
<dbReference type="Proteomes" id="UP000629596">
    <property type="component" value="Unassembled WGS sequence"/>
</dbReference>
<dbReference type="PANTHER" id="PTHR30619:SF1">
    <property type="entry name" value="RECOMBINATION PROTEIN 2"/>
    <property type="match status" value="1"/>
</dbReference>
<keyword evidence="11" id="KW-1185">Reference proteome</keyword>
<dbReference type="Pfam" id="PF03772">
    <property type="entry name" value="Competence"/>
    <property type="match status" value="1"/>
</dbReference>
<proteinExistence type="predicted"/>
<evidence type="ECO:0000256" key="2">
    <source>
        <dbReference type="ARBA" id="ARBA00022475"/>
    </source>
</evidence>
<evidence type="ECO:0000259" key="7">
    <source>
        <dbReference type="Pfam" id="PF03772"/>
    </source>
</evidence>
<keyword evidence="4 6" id="KW-1133">Transmembrane helix</keyword>
<feature type="transmembrane region" description="Helical" evidence="6">
    <location>
        <begin position="14"/>
        <end position="42"/>
    </location>
</feature>
<keyword evidence="2" id="KW-1003">Cell membrane</keyword>
<accession>A0A3D8HA03</accession>
<feature type="transmembrane region" description="Helical" evidence="6">
    <location>
        <begin position="182"/>
        <end position="201"/>
    </location>
</feature>
<dbReference type="Proteomes" id="UP000256321">
    <property type="component" value="Unassembled WGS sequence"/>
</dbReference>
<feature type="transmembrane region" description="Helical" evidence="6">
    <location>
        <begin position="316"/>
        <end position="335"/>
    </location>
</feature>
<reference evidence="8 11" key="2">
    <citation type="submission" date="2020-08" db="EMBL/GenBank/DDBJ databases">
        <title>Genome public.</title>
        <authorList>
            <person name="Liu C."/>
            <person name="Sun Q."/>
        </authorList>
    </citation>
    <scope>NUCLEOTIDE SEQUENCE [LARGE SCALE GENOMIC DNA]</scope>
    <source>
        <strain evidence="8 11">426_9</strain>
    </source>
</reference>
<protein>
    <submittedName>
        <fullName evidence="9">ComEC/Rec2 family competence protein</fullName>
    </submittedName>
</protein>
<dbReference type="NCBIfam" id="TIGR00360">
    <property type="entry name" value="ComEC_N-term"/>
    <property type="match status" value="1"/>
</dbReference>
<feature type="transmembrane region" description="Helical" evidence="6">
    <location>
        <begin position="400"/>
        <end position="423"/>
    </location>
</feature>
<evidence type="ECO:0000256" key="4">
    <source>
        <dbReference type="ARBA" id="ARBA00022989"/>
    </source>
</evidence>
<dbReference type="EMBL" id="QREV01000076">
    <property type="protein sequence ID" value="RDU47540.1"/>
    <property type="molecule type" value="Genomic_DNA"/>
</dbReference>
<feature type="transmembrane region" description="Helical" evidence="6">
    <location>
        <begin position="245"/>
        <end position="264"/>
    </location>
</feature>
<dbReference type="GO" id="GO:0005886">
    <property type="term" value="C:plasma membrane"/>
    <property type="evidence" value="ECO:0007669"/>
    <property type="project" value="UniProtKB-SubCell"/>
</dbReference>
<dbReference type="AlphaFoldDB" id="A0A3D8HA03"/>
<evidence type="ECO:0000313" key="10">
    <source>
        <dbReference type="Proteomes" id="UP000256321"/>
    </source>
</evidence>
<feature type="transmembrane region" description="Helical" evidence="6">
    <location>
        <begin position="285"/>
        <end position="304"/>
    </location>
</feature>
<evidence type="ECO:0000313" key="8">
    <source>
        <dbReference type="EMBL" id="MBC8603725.1"/>
    </source>
</evidence>
<evidence type="ECO:0000313" key="9">
    <source>
        <dbReference type="EMBL" id="RDU47540.1"/>
    </source>
</evidence>
<dbReference type="InterPro" id="IPR052159">
    <property type="entry name" value="Competence_DNA_uptake"/>
</dbReference>
<organism evidence="9 10">
    <name type="scientific">Parabacteroides acidifaciens</name>
    <dbReference type="NCBI Taxonomy" id="2290935"/>
    <lineage>
        <taxon>Bacteria</taxon>
        <taxon>Pseudomonadati</taxon>
        <taxon>Bacteroidota</taxon>
        <taxon>Bacteroidia</taxon>
        <taxon>Bacteroidales</taxon>
        <taxon>Tannerellaceae</taxon>
        <taxon>Parabacteroides</taxon>
    </lineage>
</organism>
<feature type="transmembrane region" description="Helical" evidence="6">
    <location>
        <begin position="146"/>
        <end position="170"/>
    </location>
</feature>
<feature type="transmembrane region" description="Helical" evidence="6">
    <location>
        <begin position="62"/>
        <end position="78"/>
    </location>
</feature>
<dbReference type="PANTHER" id="PTHR30619">
    <property type="entry name" value="DNA INTERNALIZATION/COMPETENCE PROTEIN COMEC/REC2"/>
    <property type="match status" value="1"/>
</dbReference>
<comment type="subcellular location">
    <subcellularLocation>
        <location evidence="1">Cell membrane</location>
        <topology evidence="1">Multi-pass membrane protein</topology>
    </subcellularLocation>
</comment>
<evidence type="ECO:0000256" key="6">
    <source>
        <dbReference type="SAM" id="Phobius"/>
    </source>
</evidence>
<keyword evidence="5 6" id="KW-0472">Membrane</keyword>
<evidence type="ECO:0000313" key="11">
    <source>
        <dbReference type="Proteomes" id="UP000629596"/>
    </source>
</evidence>
<evidence type="ECO:0000256" key="3">
    <source>
        <dbReference type="ARBA" id="ARBA00022692"/>
    </source>
</evidence>
<reference evidence="9 10" key="1">
    <citation type="submission" date="2018-07" db="EMBL/GenBank/DDBJ databases">
        <title>Parabacteroides acidifaciens nov. sp., isolated from human feces.</title>
        <authorList>
            <person name="Wang Y.J."/>
        </authorList>
    </citation>
    <scope>NUCLEOTIDE SEQUENCE [LARGE SCALE GENOMIC DNA]</scope>
    <source>
        <strain evidence="9 10">426-9</strain>
    </source>
</reference>
<keyword evidence="3 6" id="KW-0812">Transmembrane</keyword>
<feature type="domain" description="ComEC/Rec2-related protein" evidence="7">
    <location>
        <begin position="129"/>
        <end position="395"/>
    </location>
</feature>
<evidence type="ECO:0000256" key="5">
    <source>
        <dbReference type="ARBA" id="ARBA00023136"/>
    </source>
</evidence>
<comment type="caution">
    <text evidence="9">The sequence shown here is derived from an EMBL/GenBank/DDBJ whole genome shotgun (WGS) entry which is preliminary data.</text>
</comment>
<feature type="transmembrane region" description="Helical" evidence="6">
    <location>
        <begin position="375"/>
        <end position="394"/>
    </location>
</feature>
<dbReference type="EMBL" id="JACRTI010000076">
    <property type="protein sequence ID" value="MBC8603725.1"/>
    <property type="molecule type" value="Genomic_DNA"/>
</dbReference>